<dbReference type="OMA" id="CGELATE"/>
<reference evidence="3 4" key="1">
    <citation type="submission" date="2011-07" db="EMBL/GenBank/DDBJ databases">
        <authorList>
            <person name="Coyne R."/>
            <person name="Brami D."/>
            <person name="Johnson J."/>
            <person name="Hostetler J."/>
            <person name="Hannick L."/>
            <person name="Clark T."/>
            <person name="Cassidy-Hanley D."/>
            <person name="Inman J."/>
        </authorList>
    </citation>
    <scope>NUCLEOTIDE SEQUENCE [LARGE SCALE GENOMIC DNA]</scope>
    <source>
        <strain evidence="3 4">G5</strain>
    </source>
</reference>
<dbReference type="GO" id="GO:0003755">
    <property type="term" value="F:peptidyl-prolyl cis-trans isomerase activity"/>
    <property type="evidence" value="ECO:0007669"/>
    <property type="project" value="UniProtKB-UniRule"/>
</dbReference>
<dbReference type="GO" id="GO:0005737">
    <property type="term" value="C:cytoplasm"/>
    <property type="evidence" value="ECO:0007669"/>
    <property type="project" value="TreeGrafter"/>
</dbReference>
<keyword evidence="4" id="KW-1185">Reference proteome</keyword>
<dbReference type="Proteomes" id="UP000008983">
    <property type="component" value="Unassembled WGS sequence"/>
</dbReference>
<proteinExistence type="inferred from homology"/>
<dbReference type="Pfam" id="PF00160">
    <property type="entry name" value="Pro_isomerase"/>
    <property type="match status" value="1"/>
</dbReference>
<dbReference type="STRING" id="857967.G0R127"/>
<dbReference type="EC" id="5.2.1.8" evidence="1"/>
<evidence type="ECO:0000313" key="4">
    <source>
        <dbReference type="Proteomes" id="UP000008983"/>
    </source>
</evidence>
<dbReference type="AlphaFoldDB" id="G0R127"/>
<organism evidence="3 4">
    <name type="scientific">Ichthyophthirius multifiliis</name>
    <name type="common">White spot disease agent</name>
    <name type="synonym">Ich</name>
    <dbReference type="NCBI Taxonomy" id="5932"/>
    <lineage>
        <taxon>Eukaryota</taxon>
        <taxon>Sar</taxon>
        <taxon>Alveolata</taxon>
        <taxon>Ciliophora</taxon>
        <taxon>Intramacronucleata</taxon>
        <taxon>Oligohymenophorea</taxon>
        <taxon>Hymenostomatida</taxon>
        <taxon>Ophryoglenina</taxon>
        <taxon>Ichthyophthirius</taxon>
    </lineage>
</organism>
<comment type="catalytic activity">
    <reaction evidence="1">
        <text>[protein]-peptidylproline (omega=180) = [protein]-peptidylproline (omega=0)</text>
        <dbReference type="Rhea" id="RHEA:16237"/>
        <dbReference type="Rhea" id="RHEA-COMP:10747"/>
        <dbReference type="Rhea" id="RHEA-COMP:10748"/>
        <dbReference type="ChEBI" id="CHEBI:83833"/>
        <dbReference type="ChEBI" id="CHEBI:83834"/>
        <dbReference type="EC" id="5.2.1.8"/>
    </reaction>
</comment>
<dbReference type="GO" id="GO:0006457">
    <property type="term" value="P:protein folding"/>
    <property type="evidence" value="ECO:0007669"/>
    <property type="project" value="TreeGrafter"/>
</dbReference>
<dbReference type="eggNOG" id="KOG0865">
    <property type="taxonomic scope" value="Eukaryota"/>
</dbReference>
<name>G0R127_ICHMU</name>
<comment type="function">
    <text evidence="1">PPIases accelerate the folding of proteins. It catalyzes the cis-trans isomerization of proline imidic peptide bonds in oligopeptides.</text>
</comment>
<dbReference type="PANTHER" id="PTHR11071">
    <property type="entry name" value="PEPTIDYL-PROLYL CIS-TRANS ISOMERASE"/>
    <property type="match status" value="1"/>
</dbReference>
<sequence length="106" mass="11624">MAQTGDFIFNNGKGSESIYGKTFKDENFEAKHIGRGILSMANNGKDTNGSQFFITFKDCPHLDNKHVVFGKLIKGFNALEDLENIASKDGIPLQEAVIIDCGVLNN</sequence>
<protein>
    <recommendedName>
        <fullName evidence="1">Peptidyl-prolyl cis-trans isomerase</fullName>
        <shortName evidence="1">PPIase</shortName>
        <ecNumber evidence="1">5.2.1.8</ecNumber>
    </recommendedName>
</protein>
<gene>
    <name evidence="3" type="ORF">IMG5_168300</name>
</gene>
<feature type="domain" description="PPIase cyclophilin-type" evidence="2">
    <location>
        <begin position="1"/>
        <end position="103"/>
    </location>
</feature>
<dbReference type="SUPFAM" id="SSF50891">
    <property type="entry name" value="Cyclophilin-like"/>
    <property type="match status" value="1"/>
</dbReference>
<dbReference type="EMBL" id="GL984209">
    <property type="protein sequence ID" value="EGR28794.1"/>
    <property type="molecule type" value="Genomic_DNA"/>
</dbReference>
<dbReference type="OrthoDB" id="193499at2759"/>
<dbReference type="RefSeq" id="XP_004030030.1">
    <property type="nucleotide sequence ID" value="XM_004029982.1"/>
</dbReference>
<keyword evidence="1 3" id="KW-0413">Isomerase</keyword>
<comment type="similarity">
    <text evidence="1">Belongs to the cyclophilin-type PPIase family.</text>
</comment>
<evidence type="ECO:0000259" key="2">
    <source>
        <dbReference type="PROSITE" id="PS50072"/>
    </source>
</evidence>
<dbReference type="InParanoid" id="G0R127"/>
<dbReference type="Gene3D" id="2.40.100.10">
    <property type="entry name" value="Cyclophilin-like"/>
    <property type="match status" value="1"/>
</dbReference>
<dbReference type="GO" id="GO:0016018">
    <property type="term" value="F:cyclosporin A binding"/>
    <property type="evidence" value="ECO:0007669"/>
    <property type="project" value="TreeGrafter"/>
</dbReference>
<evidence type="ECO:0000256" key="1">
    <source>
        <dbReference type="RuleBase" id="RU363019"/>
    </source>
</evidence>
<dbReference type="PRINTS" id="PR00153">
    <property type="entry name" value="CSAPPISMRASE"/>
</dbReference>
<dbReference type="GeneID" id="14904903"/>
<dbReference type="InterPro" id="IPR002130">
    <property type="entry name" value="Cyclophilin-type_PPIase_dom"/>
</dbReference>
<accession>G0R127</accession>
<dbReference type="PANTHER" id="PTHR11071:SF561">
    <property type="entry name" value="PEPTIDYL-PROLYL CIS-TRANS ISOMERASE D-RELATED"/>
    <property type="match status" value="1"/>
</dbReference>
<dbReference type="PROSITE" id="PS50072">
    <property type="entry name" value="CSA_PPIASE_2"/>
    <property type="match status" value="1"/>
</dbReference>
<evidence type="ECO:0000313" key="3">
    <source>
        <dbReference type="EMBL" id="EGR28794.1"/>
    </source>
</evidence>
<keyword evidence="1" id="KW-0697">Rotamase</keyword>
<dbReference type="InterPro" id="IPR029000">
    <property type="entry name" value="Cyclophilin-like_dom_sf"/>
</dbReference>